<proteinExistence type="predicted"/>
<dbReference type="Proteomes" id="UP001054252">
    <property type="component" value="Unassembled WGS sequence"/>
</dbReference>
<gene>
    <name evidence="1" type="ORF">SLEP1_g32130</name>
</gene>
<evidence type="ECO:0000313" key="1">
    <source>
        <dbReference type="EMBL" id="GKV22248.1"/>
    </source>
</evidence>
<reference evidence="1 2" key="1">
    <citation type="journal article" date="2021" name="Commun. Biol.">
        <title>The genome of Shorea leprosula (Dipterocarpaceae) highlights the ecological relevance of drought in aseasonal tropical rainforests.</title>
        <authorList>
            <person name="Ng K.K.S."/>
            <person name="Kobayashi M.J."/>
            <person name="Fawcett J.A."/>
            <person name="Hatakeyama M."/>
            <person name="Paape T."/>
            <person name="Ng C.H."/>
            <person name="Ang C.C."/>
            <person name="Tnah L.H."/>
            <person name="Lee C.T."/>
            <person name="Nishiyama T."/>
            <person name="Sese J."/>
            <person name="O'Brien M.J."/>
            <person name="Copetti D."/>
            <person name="Mohd Noor M.I."/>
            <person name="Ong R.C."/>
            <person name="Putra M."/>
            <person name="Sireger I.Z."/>
            <person name="Indrioko S."/>
            <person name="Kosugi Y."/>
            <person name="Izuno A."/>
            <person name="Isagi Y."/>
            <person name="Lee S.L."/>
            <person name="Shimizu K.K."/>
        </authorList>
    </citation>
    <scope>NUCLEOTIDE SEQUENCE [LARGE SCALE GENOMIC DNA]</scope>
    <source>
        <strain evidence="1">214</strain>
    </source>
</reference>
<name>A0AAV5KCA9_9ROSI</name>
<organism evidence="1 2">
    <name type="scientific">Rubroshorea leprosula</name>
    <dbReference type="NCBI Taxonomy" id="152421"/>
    <lineage>
        <taxon>Eukaryota</taxon>
        <taxon>Viridiplantae</taxon>
        <taxon>Streptophyta</taxon>
        <taxon>Embryophyta</taxon>
        <taxon>Tracheophyta</taxon>
        <taxon>Spermatophyta</taxon>
        <taxon>Magnoliopsida</taxon>
        <taxon>eudicotyledons</taxon>
        <taxon>Gunneridae</taxon>
        <taxon>Pentapetalae</taxon>
        <taxon>rosids</taxon>
        <taxon>malvids</taxon>
        <taxon>Malvales</taxon>
        <taxon>Dipterocarpaceae</taxon>
        <taxon>Rubroshorea</taxon>
    </lineage>
</organism>
<dbReference type="AlphaFoldDB" id="A0AAV5KCA9"/>
<keyword evidence="2" id="KW-1185">Reference proteome</keyword>
<accession>A0AAV5KCA9</accession>
<comment type="caution">
    <text evidence="1">The sequence shown here is derived from an EMBL/GenBank/DDBJ whole genome shotgun (WGS) entry which is preliminary data.</text>
</comment>
<sequence length="126" mass="14129">MCCPLACRFHDSLLLHTNLPSYTLEFPDLATVAQIWSSPAQFLASTSLSLDATSRWVDRRVSSWIARPKATLSSSPSLTSAVVDLYNSSATEAGVTLVYSKKFWISSNETQIWRGRRRGEERSEKE</sequence>
<dbReference type="EMBL" id="BPVZ01000059">
    <property type="protein sequence ID" value="GKV22248.1"/>
    <property type="molecule type" value="Genomic_DNA"/>
</dbReference>
<evidence type="ECO:0000313" key="2">
    <source>
        <dbReference type="Proteomes" id="UP001054252"/>
    </source>
</evidence>
<protein>
    <submittedName>
        <fullName evidence="1">Uncharacterized protein</fullName>
    </submittedName>
</protein>